<keyword evidence="7" id="KW-0540">Nuclease</keyword>
<keyword evidence="19" id="KW-0175">Coiled coil</keyword>
<dbReference type="GO" id="GO:0003723">
    <property type="term" value="F:RNA binding"/>
    <property type="evidence" value="ECO:0007669"/>
    <property type="project" value="UniProtKB-KW"/>
</dbReference>
<evidence type="ECO:0000256" key="4">
    <source>
        <dbReference type="ARBA" id="ARBA00012552"/>
    </source>
</evidence>
<feature type="region of interest" description="Disordered" evidence="20">
    <location>
        <begin position="862"/>
        <end position="945"/>
    </location>
</feature>
<dbReference type="CDD" id="cd11456">
    <property type="entry name" value="bHLHzip_N-Myc_like"/>
    <property type="match status" value="1"/>
</dbReference>
<dbReference type="InterPro" id="IPR011598">
    <property type="entry name" value="bHLH_dom"/>
</dbReference>
<dbReference type="InterPro" id="IPR014001">
    <property type="entry name" value="Helicase_ATP-bd"/>
</dbReference>
<comment type="catalytic activity">
    <reaction evidence="17">
        <text>ATP + H2O = ADP + phosphate + H(+)</text>
        <dbReference type="Rhea" id="RHEA:13065"/>
        <dbReference type="ChEBI" id="CHEBI:15377"/>
        <dbReference type="ChEBI" id="CHEBI:15378"/>
        <dbReference type="ChEBI" id="CHEBI:30616"/>
        <dbReference type="ChEBI" id="CHEBI:43474"/>
        <dbReference type="ChEBI" id="CHEBI:456216"/>
        <dbReference type="EC" id="3.6.4.13"/>
    </reaction>
</comment>
<dbReference type="PANTHER" id="PTHR45851">
    <property type="entry name" value="MYC PROTO-ONCOGENE"/>
    <property type="match status" value="1"/>
</dbReference>
<comment type="caution">
    <text evidence="25">The sequence shown here is derived from an EMBL/GenBank/DDBJ whole genome shotgun (WGS) entry which is preliminary data.</text>
</comment>
<dbReference type="GO" id="GO:0004527">
    <property type="term" value="F:exonuclease activity"/>
    <property type="evidence" value="ECO:0007669"/>
    <property type="project" value="UniProtKB-KW"/>
</dbReference>
<keyword evidence="15" id="KW-0539">Nucleus</keyword>
<keyword evidence="14" id="KW-0238">DNA-binding</keyword>
<evidence type="ECO:0000256" key="5">
    <source>
        <dbReference type="ARBA" id="ARBA00014916"/>
    </source>
</evidence>
<dbReference type="GO" id="GO:0002244">
    <property type="term" value="P:hematopoietic progenitor cell differentiation"/>
    <property type="evidence" value="ECO:0007669"/>
    <property type="project" value="UniProtKB-ARBA"/>
</dbReference>
<dbReference type="GO" id="GO:0005524">
    <property type="term" value="F:ATP binding"/>
    <property type="evidence" value="ECO:0007669"/>
    <property type="project" value="UniProtKB-KW"/>
</dbReference>
<evidence type="ECO:0000256" key="16">
    <source>
        <dbReference type="ARBA" id="ARBA00025872"/>
    </source>
</evidence>
<feature type="compositionally biased region" description="Low complexity" evidence="20">
    <location>
        <begin position="892"/>
        <end position="904"/>
    </location>
</feature>
<evidence type="ECO:0000313" key="25">
    <source>
        <dbReference type="EMBL" id="TSL47623.1"/>
    </source>
</evidence>
<dbReference type="PROSITE" id="PS50188">
    <property type="entry name" value="B302_SPRY"/>
    <property type="match status" value="1"/>
</dbReference>
<comment type="subunit">
    <text evidence="16">Efficient DNA binding requires dimerization with another bHLH protein. Binds DNA as a heterodimer with MAX.</text>
</comment>
<dbReference type="InterPro" id="IPR001650">
    <property type="entry name" value="Helicase_C-like"/>
</dbReference>
<evidence type="ECO:0000259" key="22">
    <source>
        <dbReference type="PROSITE" id="PS50888"/>
    </source>
</evidence>
<dbReference type="Gene3D" id="3.40.50.300">
    <property type="entry name" value="P-loop containing nucleotide triphosphate hydrolases"/>
    <property type="match status" value="2"/>
</dbReference>
<feature type="compositionally biased region" description="Low complexity" evidence="20">
    <location>
        <begin position="831"/>
        <end position="846"/>
    </location>
</feature>
<evidence type="ECO:0000256" key="11">
    <source>
        <dbReference type="ARBA" id="ARBA00022839"/>
    </source>
</evidence>
<evidence type="ECO:0000256" key="13">
    <source>
        <dbReference type="ARBA" id="ARBA00022884"/>
    </source>
</evidence>
<dbReference type="SMART" id="SM00449">
    <property type="entry name" value="SPRY"/>
    <property type="match status" value="1"/>
</dbReference>
<dbReference type="PROSITE" id="PS51194">
    <property type="entry name" value="HELICASE_CTER"/>
    <property type="match status" value="1"/>
</dbReference>
<evidence type="ECO:0000256" key="9">
    <source>
        <dbReference type="ARBA" id="ARBA00022801"/>
    </source>
</evidence>
<sequence>MGVMPEIAQAVEEMDWLLPTDIQAESIPLILGGGDVLMAAETGSGKTGAFSIPVIQIVYETLKDQQEGKKGRAAVKTGGAAIGPDGLCCQSREFKEWHGCRSTQAVTKGKYYYEVSCHDQGLCRIGWSTSQASLDLGTDKFGFGFGGTGKKSHNKQFDSYGEEFTMHDIVGCYIDLDSGHLSFSKNGNDLGLAFEIPPNLKNQPFFAACVLKNAELRFNFGGEPFKNPPKKGFLALDQAPDGHVAKTTQTALIVEPSKELAEQTLNNVSQFKKYVENPKLRDLLIIGGVAAKDQLSVLESGDGLLSAGYTDFIMRVYNKIPQVTSDGKRLQVIVCSATLHSFDVKKLSEKIMHFPTWVDLKGEDSVPETVHHVVVPVNPKKDRLWERLGKNHIQTDEVHAKDNTRPGANTAEMWSEAIKILKGEYTVRAIKEHKMDQAIIFCRTKIDCDNMEQHLIAQGGGPDKKGHQFSCVCLHGDRKPNERKYNLERFKKKEVRFLICTDVAARGIDIHGVPYVINVTLPDEKQNYVHRIGRVGRAERMGLAISLVAMEKEKVWYHVCPNRGRGCYNTRLKEEGGCTIWYQEKELLGEIEEHLKCTITQCELDIKVPVDEFDGKVTYGQRRAAGDEDDFYLCGPGEDIWKKFELLPTPPLSPSRAALACADSGLECASPDGFGLGDPLDWASELLLLPPQDMEDEAWRAPESDLFGACALDDPVILQDCMWSGFSAREKLERAVNEKLGRTVTSVASASGSSGIKSSVVKAPETNRAATECVDPAVVFPFPVNKRNGGQSASQTRSASLDHVDKDEDDSASDSVTVEKRRSTANKNVHSQASSSASRLNSVSSRAPQELILKRTAAASIHQQQHNYAAPSPYSNDPELPAAPPSKKQRSDSSTSSGTNSQRSAKTTACSPISPNATQRLRKSGSGSDSEDNERRRNHNILERQRRNDLRSSFLMLRDQLPELARNDKAAKVLILKKAAEYVGSLETQEHRLLQEKDKLQARRQQLLRHLEQVRTR</sequence>
<keyword evidence="11" id="KW-0269">Exonuclease</keyword>
<dbReference type="GO" id="GO:0005634">
    <property type="term" value="C:nucleus"/>
    <property type="evidence" value="ECO:0007669"/>
    <property type="project" value="UniProtKB-SubCell"/>
</dbReference>
<accession>A0A556TZK4</accession>
<feature type="domain" description="BHLH" evidence="22">
    <location>
        <begin position="934"/>
        <end position="986"/>
    </location>
</feature>
<dbReference type="InterPro" id="IPR011545">
    <property type="entry name" value="DEAD/DEAH_box_helicase_dom"/>
</dbReference>
<dbReference type="InterPro" id="IPR003877">
    <property type="entry name" value="SPRY_dom"/>
</dbReference>
<dbReference type="GO" id="GO:0003677">
    <property type="term" value="F:DNA binding"/>
    <property type="evidence" value="ECO:0007669"/>
    <property type="project" value="UniProtKB-KW"/>
</dbReference>
<dbReference type="SUPFAM" id="SSF47459">
    <property type="entry name" value="HLH, helix-loop-helix DNA-binding domain"/>
    <property type="match status" value="1"/>
</dbReference>
<dbReference type="Proteomes" id="UP000319801">
    <property type="component" value="Unassembled WGS sequence"/>
</dbReference>
<feature type="compositionally biased region" description="Low complexity" evidence="20">
    <location>
        <begin position="747"/>
        <end position="762"/>
    </location>
</feature>
<dbReference type="Pfam" id="PF01056">
    <property type="entry name" value="Myc_N"/>
    <property type="match status" value="1"/>
</dbReference>
<keyword evidence="10 25" id="KW-0347">Helicase</keyword>
<keyword evidence="8" id="KW-0547">Nucleotide-binding</keyword>
<keyword evidence="9" id="KW-0378">Hydrolase</keyword>
<dbReference type="CDD" id="cd12873">
    <property type="entry name" value="SPRY_DDX1"/>
    <property type="match status" value="1"/>
</dbReference>
<dbReference type="Pfam" id="PF00622">
    <property type="entry name" value="SPRY"/>
    <property type="match status" value="1"/>
</dbReference>
<evidence type="ECO:0000259" key="24">
    <source>
        <dbReference type="PROSITE" id="PS51194"/>
    </source>
</evidence>
<dbReference type="CDD" id="cd18787">
    <property type="entry name" value="SF2_C_DEAD"/>
    <property type="match status" value="1"/>
</dbReference>
<evidence type="ECO:0000259" key="23">
    <source>
        <dbReference type="PROSITE" id="PS51192"/>
    </source>
</evidence>
<evidence type="ECO:0000256" key="3">
    <source>
        <dbReference type="ARBA" id="ARBA00008765"/>
    </source>
</evidence>
<evidence type="ECO:0000256" key="14">
    <source>
        <dbReference type="ARBA" id="ARBA00023125"/>
    </source>
</evidence>
<dbReference type="FunFam" id="2.60.120.920:FF:000013">
    <property type="entry name" value="ATP-dependent RNA helicase DDX1"/>
    <property type="match status" value="1"/>
</dbReference>
<evidence type="ECO:0000256" key="12">
    <source>
        <dbReference type="ARBA" id="ARBA00022840"/>
    </source>
</evidence>
<protein>
    <recommendedName>
        <fullName evidence="5">ATP-dependent RNA helicase DDX1</fullName>
        <ecNumber evidence="4">3.6.4.13</ecNumber>
    </recommendedName>
    <alternativeName>
        <fullName evidence="18">ATP-dependent RNA helicase Ddx1</fullName>
    </alternativeName>
</protein>
<feature type="compositionally biased region" description="Polar residues" evidence="20">
    <location>
        <begin position="788"/>
        <end position="799"/>
    </location>
</feature>
<dbReference type="SUPFAM" id="SSF52540">
    <property type="entry name" value="P-loop containing nucleoside triphosphate hydrolases"/>
    <property type="match status" value="2"/>
</dbReference>
<evidence type="ECO:0000256" key="19">
    <source>
        <dbReference type="SAM" id="Coils"/>
    </source>
</evidence>
<dbReference type="GO" id="GO:0003700">
    <property type="term" value="F:DNA-binding transcription factor activity"/>
    <property type="evidence" value="ECO:0007669"/>
    <property type="project" value="InterPro"/>
</dbReference>
<evidence type="ECO:0000256" key="18">
    <source>
        <dbReference type="ARBA" id="ARBA00072020"/>
    </source>
</evidence>
<evidence type="ECO:0000313" key="26">
    <source>
        <dbReference type="Proteomes" id="UP000319801"/>
    </source>
</evidence>
<organism evidence="25 26">
    <name type="scientific">Bagarius yarrelli</name>
    <name type="common">Goonch</name>
    <name type="synonym">Bagrus yarrelli</name>
    <dbReference type="NCBI Taxonomy" id="175774"/>
    <lineage>
        <taxon>Eukaryota</taxon>
        <taxon>Metazoa</taxon>
        <taxon>Chordata</taxon>
        <taxon>Craniata</taxon>
        <taxon>Vertebrata</taxon>
        <taxon>Euteleostomi</taxon>
        <taxon>Actinopterygii</taxon>
        <taxon>Neopterygii</taxon>
        <taxon>Teleostei</taxon>
        <taxon>Ostariophysi</taxon>
        <taxon>Siluriformes</taxon>
        <taxon>Sisoridae</taxon>
        <taxon>Sisorinae</taxon>
        <taxon>Bagarius</taxon>
    </lineage>
</organism>
<dbReference type="GO" id="GO:0003724">
    <property type="term" value="F:RNA helicase activity"/>
    <property type="evidence" value="ECO:0007669"/>
    <property type="project" value="UniProtKB-EC"/>
</dbReference>
<dbReference type="SMART" id="SM00490">
    <property type="entry name" value="HELICc"/>
    <property type="match status" value="1"/>
</dbReference>
<proteinExistence type="inferred from homology"/>
<feature type="coiled-coil region" evidence="19">
    <location>
        <begin position="983"/>
        <end position="1017"/>
    </location>
</feature>
<dbReference type="InterPro" id="IPR013320">
    <property type="entry name" value="ConA-like_dom_sf"/>
</dbReference>
<evidence type="ECO:0000256" key="20">
    <source>
        <dbReference type="SAM" id="MobiDB-lite"/>
    </source>
</evidence>
<dbReference type="InterPro" id="IPR036638">
    <property type="entry name" value="HLH_DNA-bd_sf"/>
</dbReference>
<dbReference type="InterPro" id="IPR043136">
    <property type="entry name" value="B30.2/SPRY_sf"/>
</dbReference>
<dbReference type="InterPro" id="IPR012682">
    <property type="entry name" value="Tscrpt_reg_Myc_N"/>
</dbReference>
<feature type="region of interest" description="Disordered" evidence="20">
    <location>
        <begin position="784"/>
        <end position="846"/>
    </location>
</feature>
<name>A0A556TZK4_BAGYA</name>
<dbReference type="Gene3D" id="2.60.120.920">
    <property type="match status" value="1"/>
</dbReference>
<dbReference type="EC" id="3.6.4.13" evidence="4"/>
<evidence type="ECO:0000256" key="2">
    <source>
        <dbReference type="ARBA" id="ARBA00004463"/>
    </source>
</evidence>
<reference evidence="25 26" key="1">
    <citation type="journal article" date="2019" name="Genome Biol. Evol.">
        <title>Whole-Genome Sequencing of the Giant Devil Catfish, Bagarius yarrelli.</title>
        <authorList>
            <person name="Jiang W."/>
            <person name="Lv Y."/>
            <person name="Cheng L."/>
            <person name="Yang K."/>
            <person name="Chao B."/>
            <person name="Wang X."/>
            <person name="Li Y."/>
            <person name="Pan X."/>
            <person name="You X."/>
            <person name="Zhang Y."/>
            <person name="Yang J."/>
            <person name="Li J."/>
            <person name="Zhang X."/>
            <person name="Liu S."/>
            <person name="Sun C."/>
            <person name="Yang J."/>
            <person name="Shi Q."/>
        </authorList>
    </citation>
    <scope>NUCLEOTIDE SEQUENCE [LARGE SCALE GENOMIC DNA]</scope>
    <source>
        <strain evidence="25">JWS20170419001</strain>
        <tissue evidence="25">Muscle</tissue>
    </source>
</reference>
<feature type="region of interest" description="Disordered" evidence="20">
    <location>
        <begin position="747"/>
        <end position="768"/>
    </location>
</feature>
<dbReference type="AlphaFoldDB" id="A0A556TZK4"/>
<dbReference type="SUPFAM" id="SSF49899">
    <property type="entry name" value="Concanavalin A-like lectins/glucanases"/>
    <property type="match status" value="1"/>
</dbReference>
<dbReference type="EMBL" id="VCAZ01000032">
    <property type="protein sequence ID" value="TSL47623.1"/>
    <property type="molecule type" value="Genomic_DNA"/>
</dbReference>
<dbReference type="InterPro" id="IPR002418">
    <property type="entry name" value="Tscrpt_reg_Myc"/>
</dbReference>
<dbReference type="InterPro" id="IPR001870">
    <property type="entry name" value="B30.2/SPRY"/>
</dbReference>
<dbReference type="OrthoDB" id="1735at2759"/>
<dbReference type="Gene3D" id="4.10.280.10">
    <property type="entry name" value="Helix-loop-helix DNA-binding domain"/>
    <property type="match status" value="1"/>
</dbReference>
<keyword evidence="6" id="KW-0819">tRNA processing</keyword>
<dbReference type="Pfam" id="PF00010">
    <property type="entry name" value="HLH"/>
    <property type="match status" value="1"/>
</dbReference>
<comment type="subcellular location">
    <subcellularLocation>
        <location evidence="2">Cytoplasmic granule</location>
    </subcellularLocation>
    <subcellularLocation>
        <location evidence="1">Nucleus</location>
    </subcellularLocation>
</comment>
<dbReference type="Pfam" id="PF00270">
    <property type="entry name" value="DEAD"/>
    <property type="match status" value="1"/>
</dbReference>
<dbReference type="InterPro" id="IPR050433">
    <property type="entry name" value="Myc_transcription_factors"/>
</dbReference>
<evidence type="ECO:0000256" key="8">
    <source>
        <dbReference type="ARBA" id="ARBA00022741"/>
    </source>
</evidence>
<feature type="compositionally biased region" description="Polar residues" evidence="20">
    <location>
        <begin position="905"/>
        <end position="919"/>
    </location>
</feature>
<keyword evidence="26" id="KW-1185">Reference proteome</keyword>
<evidence type="ECO:0000256" key="1">
    <source>
        <dbReference type="ARBA" id="ARBA00004123"/>
    </source>
</evidence>
<dbReference type="GO" id="GO:0046983">
    <property type="term" value="F:protein dimerization activity"/>
    <property type="evidence" value="ECO:0007669"/>
    <property type="project" value="InterPro"/>
</dbReference>
<dbReference type="Pfam" id="PF00271">
    <property type="entry name" value="Helicase_C"/>
    <property type="match status" value="1"/>
</dbReference>
<dbReference type="InterPro" id="IPR027417">
    <property type="entry name" value="P-loop_NTPase"/>
</dbReference>
<gene>
    <name evidence="25" type="ORF">Baya_7204</name>
</gene>
<feature type="domain" description="Helicase C-terminal" evidence="24">
    <location>
        <begin position="422"/>
        <end position="610"/>
    </location>
</feature>
<dbReference type="PROSITE" id="PS50888">
    <property type="entry name" value="BHLH"/>
    <property type="match status" value="1"/>
</dbReference>
<dbReference type="PRINTS" id="PR00044">
    <property type="entry name" value="LEUZIPPRMYC"/>
</dbReference>
<evidence type="ECO:0000256" key="6">
    <source>
        <dbReference type="ARBA" id="ARBA00022694"/>
    </source>
</evidence>
<evidence type="ECO:0000256" key="7">
    <source>
        <dbReference type="ARBA" id="ARBA00022722"/>
    </source>
</evidence>
<dbReference type="PROSITE" id="PS51192">
    <property type="entry name" value="HELICASE_ATP_BIND_1"/>
    <property type="match status" value="1"/>
</dbReference>
<evidence type="ECO:0000259" key="21">
    <source>
        <dbReference type="PROSITE" id="PS50188"/>
    </source>
</evidence>
<dbReference type="FunFam" id="3.40.50.300:FF:000708">
    <property type="entry name" value="ATP-dependent RNA helicase DDX1"/>
    <property type="match status" value="1"/>
</dbReference>
<dbReference type="FunFam" id="4.10.280.10:FF:000019">
    <property type="entry name" value="Myc proto-oncogene protein"/>
    <property type="match status" value="1"/>
</dbReference>
<dbReference type="SMART" id="SM00487">
    <property type="entry name" value="DEXDc"/>
    <property type="match status" value="1"/>
</dbReference>
<evidence type="ECO:0000256" key="10">
    <source>
        <dbReference type="ARBA" id="ARBA00022806"/>
    </source>
</evidence>
<comment type="similarity">
    <text evidence="3">Belongs to the DEAD box helicase family. DDX1 subfamily.</text>
</comment>
<feature type="domain" description="B30.2/SPRY" evidence="21">
    <location>
        <begin position="37"/>
        <end position="225"/>
    </location>
</feature>
<keyword evidence="12" id="KW-0067">ATP-binding</keyword>
<dbReference type="GO" id="GO:0008033">
    <property type="term" value="P:tRNA processing"/>
    <property type="evidence" value="ECO:0007669"/>
    <property type="project" value="UniProtKB-KW"/>
</dbReference>
<dbReference type="SMART" id="SM00353">
    <property type="entry name" value="HLH"/>
    <property type="match status" value="1"/>
</dbReference>
<keyword evidence="13" id="KW-0694">RNA-binding</keyword>
<evidence type="ECO:0000256" key="17">
    <source>
        <dbReference type="ARBA" id="ARBA00047984"/>
    </source>
</evidence>
<dbReference type="FunFam" id="3.40.50.300:FF:000716">
    <property type="entry name" value="ATP-dependent RNA helicase DDX1"/>
    <property type="match status" value="1"/>
</dbReference>
<evidence type="ECO:0000256" key="15">
    <source>
        <dbReference type="ARBA" id="ARBA00023242"/>
    </source>
</evidence>
<feature type="domain" description="Helicase ATP-binding" evidence="23">
    <location>
        <begin position="251"/>
        <end position="357"/>
    </location>
</feature>